<evidence type="ECO:0000256" key="1">
    <source>
        <dbReference type="ARBA" id="ARBA00023267"/>
    </source>
</evidence>
<dbReference type="CDD" id="cd06850">
    <property type="entry name" value="biotinyl_domain"/>
    <property type="match status" value="1"/>
</dbReference>
<keyword evidence="1" id="KW-0092">Biotin</keyword>
<comment type="caution">
    <text evidence="3">The sequence shown here is derived from an EMBL/GenBank/DDBJ whole genome shotgun (WGS) entry which is preliminary data.</text>
</comment>
<protein>
    <submittedName>
        <fullName evidence="3">Biotin carboxyl carrier protein of methylcrotonyl-CoA carboxylase</fullName>
    </submittedName>
</protein>
<keyword evidence="4" id="KW-1185">Reference proteome</keyword>
<evidence type="ECO:0000313" key="4">
    <source>
        <dbReference type="Proteomes" id="UP000239549"/>
    </source>
</evidence>
<organism evidence="3 4">
    <name type="scientific">Desulfocucumis palustris</name>
    <dbReference type="NCBI Taxonomy" id="1898651"/>
    <lineage>
        <taxon>Bacteria</taxon>
        <taxon>Bacillati</taxon>
        <taxon>Bacillota</taxon>
        <taxon>Clostridia</taxon>
        <taxon>Eubacteriales</taxon>
        <taxon>Desulfocucumaceae</taxon>
        <taxon>Desulfocucumis</taxon>
    </lineage>
</organism>
<dbReference type="EMBL" id="BFAV01000157">
    <property type="protein sequence ID" value="GBF35121.1"/>
    <property type="molecule type" value="Genomic_DNA"/>
</dbReference>
<dbReference type="InterPro" id="IPR000089">
    <property type="entry name" value="Biotin_lipoyl"/>
</dbReference>
<reference evidence="4" key="1">
    <citation type="submission" date="2018-02" db="EMBL/GenBank/DDBJ databases">
        <title>Genome sequence of Desulfocucumis palustris strain NAW-5.</title>
        <authorList>
            <person name="Watanabe M."/>
            <person name="Kojima H."/>
            <person name="Fukui M."/>
        </authorList>
    </citation>
    <scope>NUCLEOTIDE SEQUENCE [LARGE SCALE GENOMIC DNA]</scope>
    <source>
        <strain evidence="4">NAW-5</strain>
    </source>
</reference>
<dbReference type="Pfam" id="PF00364">
    <property type="entry name" value="Biotin_lipoyl"/>
    <property type="match status" value="1"/>
</dbReference>
<gene>
    <name evidence="3" type="ORF">DCCM_4244</name>
</gene>
<dbReference type="Proteomes" id="UP000239549">
    <property type="component" value="Unassembled WGS sequence"/>
</dbReference>
<dbReference type="Gene3D" id="2.40.50.100">
    <property type="match status" value="1"/>
</dbReference>
<dbReference type="OrthoDB" id="163546at2"/>
<accession>A0A2L2XME4</accession>
<dbReference type="SUPFAM" id="SSF51230">
    <property type="entry name" value="Single hybrid motif"/>
    <property type="match status" value="1"/>
</dbReference>
<feature type="domain" description="Lipoyl-binding" evidence="2">
    <location>
        <begin position="1"/>
        <end position="70"/>
    </location>
</feature>
<name>A0A2L2XME4_9FIRM</name>
<dbReference type="PANTHER" id="PTHR45266">
    <property type="entry name" value="OXALOACETATE DECARBOXYLASE ALPHA CHAIN"/>
    <property type="match status" value="1"/>
</dbReference>
<dbReference type="PROSITE" id="PS50968">
    <property type="entry name" value="BIOTINYL_LIPOYL"/>
    <property type="match status" value="1"/>
</dbReference>
<proteinExistence type="predicted"/>
<evidence type="ECO:0000259" key="2">
    <source>
        <dbReference type="PROSITE" id="PS50968"/>
    </source>
</evidence>
<dbReference type="InterPro" id="IPR011053">
    <property type="entry name" value="Single_hybrid_motif"/>
</dbReference>
<dbReference type="AlphaFoldDB" id="A0A2L2XME4"/>
<evidence type="ECO:0000313" key="3">
    <source>
        <dbReference type="EMBL" id="GBF35121.1"/>
    </source>
</evidence>
<sequence length="70" mass="7466">MFQVLSDIAGVVIQVLVAEGDEVARGSEVVILESMKMEHPIESGDPGRVAKILVAEGDFVEEGQAVLEVE</sequence>
<dbReference type="RefSeq" id="WP_104373239.1">
    <property type="nucleotide sequence ID" value="NZ_BFAV01000157.1"/>
</dbReference>
<dbReference type="InterPro" id="IPR050709">
    <property type="entry name" value="Biotin_Carboxyl_Carrier/Decarb"/>
</dbReference>
<dbReference type="PANTHER" id="PTHR45266:SF3">
    <property type="entry name" value="OXALOACETATE DECARBOXYLASE ALPHA CHAIN"/>
    <property type="match status" value="1"/>
</dbReference>